<evidence type="ECO:0000313" key="1">
    <source>
        <dbReference type="EMBL" id="ARW60358.1"/>
    </source>
</evidence>
<geneLocation type="chloroplast" evidence="1"/>
<dbReference type="EMBL" id="MF101413">
    <property type="protein sequence ID" value="ARW60358.1"/>
    <property type="molecule type" value="Genomic_DNA"/>
</dbReference>
<keyword evidence="1" id="KW-0934">Plastid</keyword>
<reference evidence="1" key="1">
    <citation type="journal article" date="2017" name="J. Phycol.">
        <title>Analysis of chloroplast genomes and a supermatrix inform reclassification of the Rhodomelaceae (Rhodophyta).</title>
        <authorList>
            <person name="Diaz-Tapia P."/>
            <person name="Maggs C.A."/>
            <person name="West J.A."/>
            <person name="Verbruggen H."/>
        </authorList>
    </citation>
    <scope>NUCLEOTIDE SEQUENCE</scope>
    <source>
        <strain evidence="1">JH1427</strain>
    </source>
</reference>
<dbReference type="GeneID" id="33353474"/>
<sequence>MKMYPYILLRADLFKIDNCEFFIIKKLLVVIFSEYGQ</sequence>
<keyword evidence="1" id="KW-0150">Chloroplast</keyword>
<dbReference type="RefSeq" id="YP_009392010.1">
    <property type="nucleotide sequence ID" value="NC_035261.1"/>
</dbReference>
<name>A0A1Z1M2S0_9FLOR</name>
<accession>A0A1Z1M2S0</accession>
<proteinExistence type="predicted"/>
<organism evidence="1">
    <name type="scientific">Periphykon beckeri</name>
    <dbReference type="NCBI Taxonomy" id="2006982"/>
    <lineage>
        <taxon>Eukaryota</taxon>
        <taxon>Rhodophyta</taxon>
        <taxon>Florideophyceae</taxon>
        <taxon>Rhodymeniophycidae</taxon>
        <taxon>Ceramiales</taxon>
        <taxon>Rhodomelaceae</taxon>
        <taxon>Periphykon</taxon>
    </lineage>
</organism>
<gene>
    <name evidence="1" type="primary">orf37</name>
</gene>
<protein>
    <submittedName>
        <fullName evidence="1">Uncharacterized protein</fullName>
    </submittedName>
</protein>
<dbReference type="AlphaFoldDB" id="A0A1Z1M2S0"/>